<evidence type="ECO:0000313" key="2">
    <source>
        <dbReference type="EMBL" id="GAA3565526.1"/>
    </source>
</evidence>
<feature type="region of interest" description="Disordered" evidence="1">
    <location>
        <begin position="1"/>
        <end position="21"/>
    </location>
</feature>
<evidence type="ECO:0000313" key="3">
    <source>
        <dbReference type="Proteomes" id="UP001500689"/>
    </source>
</evidence>
<keyword evidence="3" id="KW-1185">Reference proteome</keyword>
<gene>
    <name evidence="2" type="ORF">GCM10022222_56580</name>
</gene>
<dbReference type="EMBL" id="BAAAZN010000013">
    <property type="protein sequence ID" value="GAA3565526.1"/>
    <property type="molecule type" value="Genomic_DNA"/>
</dbReference>
<comment type="caution">
    <text evidence="2">The sequence shown here is derived from an EMBL/GenBank/DDBJ whole genome shotgun (WGS) entry which is preliminary data.</text>
</comment>
<protein>
    <recommendedName>
        <fullName evidence="4">DUF4232 domain-containing protein</fullName>
    </recommendedName>
</protein>
<name>A0ABP6XFJ7_9PSEU</name>
<accession>A0ABP6XFJ7</accession>
<evidence type="ECO:0000256" key="1">
    <source>
        <dbReference type="SAM" id="MobiDB-lite"/>
    </source>
</evidence>
<organism evidence="2 3">
    <name type="scientific">Amycolatopsis ultiminotia</name>
    <dbReference type="NCBI Taxonomy" id="543629"/>
    <lineage>
        <taxon>Bacteria</taxon>
        <taxon>Bacillati</taxon>
        <taxon>Actinomycetota</taxon>
        <taxon>Actinomycetes</taxon>
        <taxon>Pseudonocardiales</taxon>
        <taxon>Pseudonocardiaceae</taxon>
        <taxon>Amycolatopsis</taxon>
    </lineage>
</organism>
<dbReference type="Proteomes" id="UP001500689">
    <property type="component" value="Unassembled WGS sequence"/>
</dbReference>
<sequence>MSRGEVARRRGIPLRSTREPPVNVFPGECQAGEPITGTDVEELPMNTTLKTLASVTVAGGVAAGALLLTGGAASAMPSDTPCGAGDVQVSVTPDPAHAAGQEAFVVRYTAANPTTNCRLEGTPTGVSFTKGSGHGEADGSGTTVTADRADGAPAQPVNLRAGHPAESRILQQSQAPVTFQPDVVNLNLPADGDTSTTVAWPQGVPLKGTTAEVTDVAAA</sequence>
<proteinExistence type="predicted"/>
<evidence type="ECO:0008006" key="4">
    <source>
        <dbReference type="Google" id="ProtNLM"/>
    </source>
</evidence>
<reference evidence="3" key="1">
    <citation type="journal article" date="2019" name="Int. J. Syst. Evol. Microbiol.">
        <title>The Global Catalogue of Microorganisms (GCM) 10K type strain sequencing project: providing services to taxonomists for standard genome sequencing and annotation.</title>
        <authorList>
            <consortium name="The Broad Institute Genomics Platform"/>
            <consortium name="The Broad Institute Genome Sequencing Center for Infectious Disease"/>
            <person name="Wu L."/>
            <person name="Ma J."/>
        </authorList>
    </citation>
    <scope>NUCLEOTIDE SEQUENCE [LARGE SCALE GENOMIC DNA]</scope>
    <source>
        <strain evidence="3">JCM 16898</strain>
    </source>
</reference>